<dbReference type="AlphaFoldDB" id="A0A183NJ05"/>
<evidence type="ECO:0000256" key="1">
    <source>
        <dbReference type="SAM" id="MobiDB-lite"/>
    </source>
</evidence>
<dbReference type="EMBL" id="UZAL01002668">
    <property type="protein sequence ID" value="VDO84176.1"/>
    <property type="molecule type" value="Genomic_DNA"/>
</dbReference>
<name>A0A183NJ05_9TREM</name>
<keyword evidence="3" id="KW-1185">Reference proteome</keyword>
<reference evidence="2 3" key="1">
    <citation type="submission" date="2018-11" db="EMBL/GenBank/DDBJ databases">
        <authorList>
            <consortium name="Pathogen Informatics"/>
        </authorList>
    </citation>
    <scope>NUCLEOTIDE SEQUENCE [LARGE SCALE GENOMIC DNA]</scope>
    <source>
        <strain>Denwood</strain>
        <strain evidence="3">Zambia</strain>
    </source>
</reference>
<gene>
    <name evidence="2" type="ORF">SMTD_LOCUS2091</name>
</gene>
<dbReference type="STRING" id="31246.A0A183NJ05"/>
<accession>A0A183NJ05</accession>
<sequence length="68" mass="7658">MHAINSAASAENWEIDSKASVQEAWTLFKQLYNRESQPHLPWTVPKKKKHGHPSSTDKLKDKSIGGSE</sequence>
<proteinExistence type="predicted"/>
<feature type="region of interest" description="Disordered" evidence="1">
    <location>
        <begin position="38"/>
        <end position="68"/>
    </location>
</feature>
<feature type="compositionally biased region" description="Basic and acidic residues" evidence="1">
    <location>
        <begin position="55"/>
        <end position="68"/>
    </location>
</feature>
<evidence type="ECO:0000313" key="2">
    <source>
        <dbReference type="EMBL" id="VDO84176.1"/>
    </source>
</evidence>
<protein>
    <submittedName>
        <fullName evidence="2">Uncharacterized protein</fullName>
    </submittedName>
</protein>
<dbReference type="Proteomes" id="UP000269396">
    <property type="component" value="Unassembled WGS sequence"/>
</dbReference>
<organism evidence="2 3">
    <name type="scientific">Schistosoma mattheei</name>
    <dbReference type="NCBI Taxonomy" id="31246"/>
    <lineage>
        <taxon>Eukaryota</taxon>
        <taxon>Metazoa</taxon>
        <taxon>Spiralia</taxon>
        <taxon>Lophotrochozoa</taxon>
        <taxon>Platyhelminthes</taxon>
        <taxon>Trematoda</taxon>
        <taxon>Digenea</taxon>
        <taxon>Strigeidida</taxon>
        <taxon>Schistosomatoidea</taxon>
        <taxon>Schistosomatidae</taxon>
        <taxon>Schistosoma</taxon>
    </lineage>
</organism>
<evidence type="ECO:0000313" key="3">
    <source>
        <dbReference type="Proteomes" id="UP000269396"/>
    </source>
</evidence>